<dbReference type="InterPro" id="IPR051021">
    <property type="entry name" value="Mito_Ser/Thr_phosphatase"/>
</dbReference>
<keyword evidence="3" id="KW-1185">Reference proteome</keyword>
<dbReference type="PANTHER" id="PTHR20935">
    <property type="entry name" value="PHOSPHOGLYCERATE MUTASE-RELATED"/>
    <property type="match status" value="1"/>
</dbReference>
<dbReference type="Pfam" id="PF00300">
    <property type="entry name" value="His_Phos_1"/>
    <property type="match status" value="1"/>
</dbReference>
<dbReference type="GO" id="GO:0016787">
    <property type="term" value="F:hydrolase activity"/>
    <property type="evidence" value="ECO:0007669"/>
    <property type="project" value="UniProtKB-KW"/>
</dbReference>
<name>A0A1H3C0G1_9RHOB</name>
<evidence type="ECO:0000313" key="3">
    <source>
        <dbReference type="Proteomes" id="UP000199118"/>
    </source>
</evidence>
<evidence type="ECO:0000256" key="1">
    <source>
        <dbReference type="ARBA" id="ARBA00022801"/>
    </source>
</evidence>
<dbReference type="EMBL" id="FNMZ01000005">
    <property type="protein sequence ID" value="SDX46989.1"/>
    <property type="molecule type" value="Genomic_DNA"/>
</dbReference>
<dbReference type="PANTHER" id="PTHR20935:SF0">
    <property type="entry name" value="SERINE_THREONINE-PROTEIN PHOSPHATASE PGAM5, MITOCHONDRIAL"/>
    <property type="match status" value="1"/>
</dbReference>
<proteinExistence type="predicted"/>
<sequence>MPHVWMIRHGQASFGTDNYDRLSPLGHRQARMLGEWLAAHGQFPARIMVGTLVRQRETAEGLAEGLGMGAKTPAFEVHPGLNEHNADSIMRGWVKAGNVHPGHGDRKAHFRALTAAVLGWQAGELVSDEETFDEWETRIASAVAQAAEGDRPCWCVSSGGVIGQAVRVATGAPASTQIRLQMQVKNASFSRLAGRAERLNLLSFNETPHLDGQDDLITWS</sequence>
<gene>
    <name evidence="2" type="ORF">SAMN05444336_105207</name>
</gene>
<dbReference type="Proteomes" id="UP000199118">
    <property type="component" value="Unassembled WGS sequence"/>
</dbReference>
<dbReference type="SUPFAM" id="SSF53254">
    <property type="entry name" value="Phosphoglycerate mutase-like"/>
    <property type="match status" value="1"/>
</dbReference>
<evidence type="ECO:0000313" key="2">
    <source>
        <dbReference type="EMBL" id="SDX46989.1"/>
    </source>
</evidence>
<reference evidence="2 3" key="1">
    <citation type="submission" date="2016-10" db="EMBL/GenBank/DDBJ databases">
        <authorList>
            <person name="de Groot N.N."/>
        </authorList>
    </citation>
    <scope>NUCLEOTIDE SEQUENCE [LARGE SCALE GENOMIC DNA]</scope>
    <source>
        <strain evidence="2 3">DSM 17890</strain>
    </source>
</reference>
<keyword evidence="1" id="KW-0378">Hydrolase</keyword>
<dbReference type="OrthoDB" id="280692at2"/>
<dbReference type="InterPro" id="IPR013078">
    <property type="entry name" value="His_Pase_superF_clade-1"/>
</dbReference>
<organism evidence="2 3">
    <name type="scientific">Albimonas donghaensis</name>
    <dbReference type="NCBI Taxonomy" id="356660"/>
    <lineage>
        <taxon>Bacteria</taxon>
        <taxon>Pseudomonadati</taxon>
        <taxon>Pseudomonadota</taxon>
        <taxon>Alphaproteobacteria</taxon>
        <taxon>Rhodobacterales</taxon>
        <taxon>Paracoccaceae</taxon>
        <taxon>Albimonas</taxon>
    </lineage>
</organism>
<accession>A0A1H3C0G1</accession>
<dbReference type="STRING" id="356660.SAMN05444336_105207"/>
<dbReference type="InterPro" id="IPR029033">
    <property type="entry name" value="His_PPase_superfam"/>
</dbReference>
<dbReference type="CDD" id="cd07067">
    <property type="entry name" value="HP_PGM_like"/>
    <property type="match status" value="1"/>
</dbReference>
<dbReference type="AlphaFoldDB" id="A0A1H3C0G1"/>
<dbReference type="RefSeq" id="WP_092683304.1">
    <property type="nucleotide sequence ID" value="NZ_FNMZ01000005.1"/>
</dbReference>
<dbReference type="Gene3D" id="3.40.50.1240">
    <property type="entry name" value="Phosphoglycerate mutase-like"/>
    <property type="match status" value="1"/>
</dbReference>
<protein>
    <submittedName>
        <fullName evidence="2">Broad specificity phosphatase PhoE</fullName>
    </submittedName>
</protein>
<dbReference type="SMART" id="SM00855">
    <property type="entry name" value="PGAM"/>
    <property type="match status" value="1"/>
</dbReference>